<name>A0ABW0HHQ2_9HYPH</name>
<evidence type="ECO:0000313" key="2">
    <source>
        <dbReference type="Proteomes" id="UP001596104"/>
    </source>
</evidence>
<protein>
    <submittedName>
        <fullName evidence="1">Uncharacterized protein</fullName>
    </submittedName>
</protein>
<organism evidence="1 2">
    <name type="scientific">Bosea vestrisii</name>
    <dbReference type="NCBI Taxonomy" id="151416"/>
    <lineage>
        <taxon>Bacteria</taxon>
        <taxon>Pseudomonadati</taxon>
        <taxon>Pseudomonadota</taxon>
        <taxon>Alphaproteobacteria</taxon>
        <taxon>Hyphomicrobiales</taxon>
        <taxon>Boseaceae</taxon>
        <taxon>Bosea</taxon>
    </lineage>
</organism>
<proteinExistence type="predicted"/>
<dbReference type="Proteomes" id="UP001596104">
    <property type="component" value="Unassembled WGS sequence"/>
</dbReference>
<evidence type="ECO:0000313" key="1">
    <source>
        <dbReference type="EMBL" id="MFC5395957.1"/>
    </source>
</evidence>
<reference evidence="2" key="1">
    <citation type="journal article" date="2019" name="Int. J. Syst. Evol. Microbiol.">
        <title>The Global Catalogue of Microorganisms (GCM) 10K type strain sequencing project: providing services to taxonomists for standard genome sequencing and annotation.</title>
        <authorList>
            <consortium name="The Broad Institute Genomics Platform"/>
            <consortium name="The Broad Institute Genome Sequencing Center for Infectious Disease"/>
            <person name="Wu L."/>
            <person name="Ma J."/>
        </authorList>
    </citation>
    <scope>NUCLEOTIDE SEQUENCE [LARGE SCALE GENOMIC DNA]</scope>
    <source>
        <strain evidence="2">CGMCC 1.16326</strain>
    </source>
</reference>
<keyword evidence="2" id="KW-1185">Reference proteome</keyword>
<sequence>MSSIAKYGFEGGGPGQYEGSLQFIDTNTPILGLYYDSHINFSITSLGPQLRIVRYSKETLVALTSIGNRSAVTYENNGFTIKPKGTGYFQLRRTHHGWGDKSRYGVKAKDKRGTVNIIICKVLAPPGMDPRDPATLY</sequence>
<comment type="caution">
    <text evidence="1">The sequence shown here is derived from an EMBL/GenBank/DDBJ whole genome shotgun (WGS) entry which is preliminary data.</text>
</comment>
<dbReference type="RefSeq" id="WP_291679687.1">
    <property type="nucleotide sequence ID" value="NZ_JBHSLV010000055.1"/>
</dbReference>
<gene>
    <name evidence="1" type="ORF">ACFPPC_25295</name>
</gene>
<accession>A0ABW0HHQ2</accession>
<dbReference type="EMBL" id="JBHSLV010000055">
    <property type="protein sequence ID" value="MFC5395957.1"/>
    <property type="molecule type" value="Genomic_DNA"/>
</dbReference>